<dbReference type="Proteomes" id="UP001195483">
    <property type="component" value="Unassembled WGS sequence"/>
</dbReference>
<reference evidence="1" key="2">
    <citation type="journal article" date="2021" name="Genome Biol. Evol.">
        <title>Developing a high-quality reference genome for a parasitic bivalve with doubly uniparental inheritance (Bivalvia: Unionida).</title>
        <authorList>
            <person name="Smith C.H."/>
        </authorList>
    </citation>
    <scope>NUCLEOTIDE SEQUENCE</scope>
    <source>
        <strain evidence="1">CHS0354</strain>
        <tissue evidence="1">Mantle</tissue>
    </source>
</reference>
<name>A0AAE0SM65_9BIVA</name>
<comment type="caution">
    <text evidence="1">The sequence shown here is derived from an EMBL/GenBank/DDBJ whole genome shotgun (WGS) entry which is preliminary data.</text>
</comment>
<sequence length="70" mass="8465">MSGNCNRKDTSCKQKRIDTEDYCAEELDHVIYKHTYNREVKFADIQSVEMTEEKSKWCWPKFVIRMDCHD</sequence>
<protein>
    <submittedName>
        <fullName evidence="1">Uncharacterized protein</fullName>
    </submittedName>
</protein>
<organism evidence="1 2">
    <name type="scientific">Potamilus streckersoni</name>
    <dbReference type="NCBI Taxonomy" id="2493646"/>
    <lineage>
        <taxon>Eukaryota</taxon>
        <taxon>Metazoa</taxon>
        <taxon>Spiralia</taxon>
        <taxon>Lophotrochozoa</taxon>
        <taxon>Mollusca</taxon>
        <taxon>Bivalvia</taxon>
        <taxon>Autobranchia</taxon>
        <taxon>Heteroconchia</taxon>
        <taxon>Palaeoheterodonta</taxon>
        <taxon>Unionida</taxon>
        <taxon>Unionoidea</taxon>
        <taxon>Unionidae</taxon>
        <taxon>Ambleminae</taxon>
        <taxon>Lampsilini</taxon>
        <taxon>Potamilus</taxon>
    </lineage>
</organism>
<gene>
    <name evidence="1" type="ORF">CHS0354_020440</name>
</gene>
<proteinExistence type="predicted"/>
<reference evidence="1" key="1">
    <citation type="journal article" date="2021" name="Genome Biol. Evol.">
        <title>A High-Quality Reference Genome for a Parasitic Bivalve with Doubly Uniparental Inheritance (Bivalvia: Unionida).</title>
        <authorList>
            <person name="Smith C.H."/>
        </authorList>
    </citation>
    <scope>NUCLEOTIDE SEQUENCE</scope>
    <source>
        <strain evidence="1">CHS0354</strain>
    </source>
</reference>
<evidence type="ECO:0000313" key="1">
    <source>
        <dbReference type="EMBL" id="KAK3594258.1"/>
    </source>
</evidence>
<keyword evidence="2" id="KW-1185">Reference proteome</keyword>
<dbReference type="AlphaFoldDB" id="A0AAE0SM65"/>
<accession>A0AAE0SM65</accession>
<dbReference type="EMBL" id="JAEAOA010001243">
    <property type="protein sequence ID" value="KAK3594258.1"/>
    <property type="molecule type" value="Genomic_DNA"/>
</dbReference>
<reference evidence="1" key="3">
    <citation type="submission" date="2023-05" db="EMBL/GenBank/DDBJ databases">
        <authorList>
            <person name="Smith C.H."/>
        </authorList>
    </citation>
    <scope>NUCLEOTIDE SEQUENCE</scope>
    <source>
        <strain evidence="1">CHS0354</strain>
        <tissue evidence="1">Mantle</tissue>
    </source>
</reference>
<evidence type="ECO:0000313" key="2">
    <source>
        <dbReference type="Proteomes" id="UP001195483"/>
    </source>
</evidence>